<sequence length="598" mass="62786">MTAPVITGTAGEETAHRSSETRRINFRFSRRGRYAACLSARGRGPLVPELWDLGGGTPVPMTLGQPAGESSWSTVVPTDGGRILLGRAQAGGVHRLLLITPGEAPAPMPTTFHGGGFRLVAGGPEGAAALAFHGAGEGRTTVWRVPAEPGPLEAVATVPAVLGGGVWLDAFGRRLALSRHGDEPGTVVLDLADGSLSPLQGLAGGEHLLLAAPRGGVLLTTLRHEGAYRLGVRGTDDDGPTVFPRPLNEIDGAVTPLAFDPEGRRLALLVTRGVRSHLLVYDLTTEEIREAALPAGALYPSAHWSTAGLHVIHTTPDRPYAPLTVLNASGAPATRRGGERAAARARSYDGPGGRIEAVVYGDPARSRQVVLALHGGPEAAWQLSFDPLFQQMAARGIAVVAPNQRGSTGYGAAHRDAIRGAWGGPDLADILHLGRVVGAGRGLGASRPMLYGASYGAYLALLAVAADPHLWSRAAVVAPFLSGRELYTDGPATVRAMLDRLGGLEEITDDELGPRDLLRLAGRLRLPLLVVHGEHDDVIPVSHSRRLRDRLAEIAPPGAELTYLEVTGAGHDPLTGRDAHLVRDRLVHFLGTGSARWS</sequence>
<dbReference type="RefSeq" id="WP_204288651.1">
    <property type="nucleotide sequence ID" value="NZ_BAABEJ010000026.1"/>
</dbReference>
<accession>A0ABQ4FME3</accession>
<protein>
    <recommendedName>
        <fullName evidence="2">Peptidase S9 prolyl oligopeptidase catalytic domain-containing protein</fullName>
    </recommendedName>
</protein>
<dbReference type="Pfam" id="PF00326">
    <property type="entry name" value="Peptidase_S9"/>
    <property type="match status" value="1"/>
</dbReference>
<dbReference type="SUPFAM" id="SSF82171">
    <property type="entry name" value="DPP6 N-terminal domain-like"/>
    <property type="match status" value="1"/>
</dbReference>
<dbReference type="EMBL" id="BOOB01000053">
    <property type="protein sequence ID" value="GIH35977.1"/>
    <property type="molecule type" value="Genomic_DNA"/>
</dbReference>
<feature type="domain" description="Peptidase S9 prolyl oligopeptidase catalytic" evidence="2">
    <location>
        <begin position="384"/>
        <end position="590"/>
    </location>
</feature>
<dbReference type="InterPro" id="IPR029058">
    <property type="entry name" value="AB_hydrolase_fold"/>
</dbReference>
<dbReference type="Gene3D" id="3.40.50.1820">
    <property type="entry name" value="alpha/beta hydrolase"/>
    <property type="match status" value="1"/>
</dbReference>
<keyword evidence="1" id="KW-0378">Hydrolase</keyword>
<evidence type="ECO:0000259" key="2">
    <source>
        <dbReference type="Pfam" id="PF00326"/>
    </source>
</evidence>
<evidence type="ECO:0000313" key="3">
    <source>
        <dbReference type="EMBL" id="GIH35977.1"/>
    </source>
</evidence>
<comment type="caution">
    <text evidence="3">The sequence shown here is derived from an EMBL/GenBank/DDBJ whole genome shotgun (WGS) entry which is preliminary data.</text>
</comment>
<dbReference type="SUPFAM" id="SSF53474">
    <property type="entry name" value="alpha/beta-Hydrolases"/>
    <property type="match status" value="1"/>
</dbReference>
<proteinExistence type="predicted"/>
<keyword evidence="4" id="KW-1185">Reference proteome</keyword>
<dbReference type="Proteomes" id="UP000651728">
    <property type="component" value="Unassembled WGS sequence"/>
</dbReference>
<reference evidence="3 4" key="1">
    <citation type="submission" date="2021-01" db="EMBL/GenBank/DDBJ databases">
        <title>Whole genome shotgun sequence of Microbispora amethystogenes NBRC 101907.</title>
        <authorList>
            <person name="Komaki H."/>
            <person name="Tamura T."/>
        </authorList>
    </citation>
    <scope>NUCLEOTIDE SEQUENCE [LARGE SCALE GENOMIC DNA]</scope>
    <source>
        <strain evidence="3 4">NBRC 101907</strain>
    </source>
</reference>
<gene>
    <name evidence="3" type="ORF">Mam01_61410</name>
</gene>
<dbReference type="PANTHER" id="PTHR42776:SF27">
    <property type="entry name" value="DIPEPTIDYL PEPTIDASE FAMILY MEMBER 6"/>
    <property type="match status" value="1"/>
</dbReference>
<dbReference type="PANTHER" id="PTHR42776">
    <property type="entry name" value="SERINE PEPTIDASE S9 FAMILY MEMBER"/>
    <property type="match status" value="1"/>
</dbReference>
<evidence type="ECO:0000313" key="4">
    <source>
        <dbReference type="Proteomes" id="UP000651728"/>
    </source>
</evidence>
<organism evidence="3 4">
    <name type="scientific">Microbispora amethystogenes</name>
    <dbReference type="NCBI Taxonomy" id="1427754"/>
    <lineage>
        <taxon>Bacteria</taxon>
        <taxon>Bacillati</taxon>
        <taxon>Actinomycetota</taxon>
        <taxon>Actinomycetes</taxon>
        <taxon>Streptosporangiales</taxon>
        <taxon>Streptosporangiaceae</taxon>
        <taxon>Microbispora</taxon>
    </lineage>
</organism>
<dbReference type="InterPro" id="IPR001375">
    <property type="entry name" value="Peptidase_S9_cat"/>
</dbReference>
<name>A0ABQ4FME3_9ACTN</name>
<evidence type="ECO:0000256" key="1">
    <source>
        <dbReference type="ARBA" id="ARBA00022801"/>
    </source>
</evidence>